<dbReference type="InterPro" id="IPR001750">
    <property type="entry name" value="ND/Mrp_TM"/>
</dbReference>
<feature type="transmembrane region" description="Helical" evidence="5">
    <location>
        <begin position="356"/>
        <end position="378"/>
    </location>
</feature>
<feature type="domain" description="NADH:quinone oxidoreductase/Mrp antiporter transmembrane" evidence="7">
    <location>
        <begin position="118"/>
        <end position="405"/>
    </location>
</feature>
<keyword evidence="5" id="KW-0874">Quinone</keyword>
<feature type="transmembrane region" description="Helical" evidence="5">
    <location>
        <begin position="153"/>
        <end position="175"/>
    </location>
</feature>
<comment type="subcellular location">
    <subcellularLocation>
        <location evidence="5">Cell membrane</location>
        <topology evidence="5">Multi-pass membrane protein</topology>
    </subcellularLocation>
    <subcellularLocation>
        <location evidence="1">Endomembrane system</location>
        <topology evidence="1">Multi-pass membrane protein</topology>
    </subcellularLocation>
    <subcellularLocation>
        <location evidence="6">Membrane</location>
        <topology evidence="6">Multi-pass membrane protein</topology>
    </subcellularLocation>
</comment>
<dbReference type="HAMAP" id="MF_00445">
    <property type="entry name" value="NDH1_NuoN_1"/>
    <property type="match status" value="1"/>
</dbReference>
<dbReference type="GO" id="GO:0042773">
    <property type="term" value="P:ATP synthesis coupled electron transport"/>
    <property type="evidence" value="ECO:0007669"/>
    <property type="project" value="InterPro"/>
</dbReference>
<comment type="subunit">
    <text evidence="5">NDH-1 is composed of 14 different subunits. Subunits NuoA, H, J, K, L, M, N constitute the membrane sector of the complex.</text>
</comment>
<keyword evidence="5" id="KW-0813">Transport</keyword>
<evidence type="ECO:0000256" key="1">
    <source>
        <dbReference type="ARBA" id="ARBA00004127"/>
    </source>
</evidence>
<evidence type="ECO:0000256" key="6">
    <source>
        <dbReference type="RuleBase" id="RU000320"/>
    </source>
</evidence>
<keyword evidence="5" id="KW-1278">Translocase</keyword>
<organism evidence="8 9">
    <name type="scientific">Gluconacetobacter takamatsuzukensis</name>
    <dbReference type="NCBI Taxonomy" id="1286190"/>
    <lineage>
        <taxon>Bacteria</taxon>
        <taxon>Pseudomonadati</taxon>
        <taxon>Pseudomonadota</taxon>
        <taxon>Alphaproteobacteria</taxon>
        <taxon>Acetobacterales</taxon>
        <taxon>Acetobacteraceae</taxon>
        <taxon>Gluconacetobacter</taxon>
    </lineage>
</organism>
<feature type="transmembrane region" description="Helical" evidence="5">
    <location>
        <begin position="390"/>
        <end position="411"/>
    </location>
</feature>
<dbReference type="GO" id="GO:0008137">
    <property type="term" value="F:NADH dehydrogenase (ubiquinone) activity"/>
    <property type="evidence" value="ECO:0007669"/>
    <property type="project" value="InterPro"/>
</dbReference>
<dbReference type="RefSeq" id="WP_182950590.1">
    <property type="nucleotide sequence ID" value="NZ_JABEQK010000011.1"/>
</dbReference>
<feature type="transmembrane region" description="Helical" evidence="5">
    <location>
        <begin position="123"/>
        <end position="141"/>
    </location>
</feature>
<dbReference type="GO" id="GO:0005886">
    <property type="term" value="C:plasma membrane"/>
    <property type="evidence" value="ECO:0007669"/>
    <property type="project" value="UniProtKB-SubCell"/>
</dbReference>
<feature type="transmembrane region" description="Helical" evidence="5">
    <location>
        <begin position="432"/>
        <end position="451"/>
    </location>
</feature>
<dbReference type="EMBL" id="JABEQK010000011">
    <property type="protein sequence ID" value="MBB2206047.1"/>
    <property type="molecule type" value="Genomic_DNA"/>
</dbReference>
<reference evidence="8 9" key="1">
    <citation type="submission" date="2020-04" db="EMBL/GenBank/DDBJ databases">
        <title>Description of novel Gluconacetobacter.</title>
        <authorList>
            <person name="Sombolestani A."/>
        </authorList>
    </citation>
    <scope>NUCLEOTIDE SEQUENCE [LARGE SCALE GENOMIC DNA]</scope>
    <source>
        <strain evidence="8 9">LMG 27800</strain>
    </source>
</reference>
<evidence type="ECO:0000313" key="8">
    <source>
        <dbReference type="EMBL" id="MBB2206047.1"/>
    </source>
</evidence>
<protein>
    <recommendedName>
        <fullName evidence="5">NADH-quinone oxidoreductase subunit N</fullName>
        <ecNumber evidence="5">7.1.1.-</ecNumber>
    </recommendedName>
    <alternativeName>
        <fullName evidence="5">NADH dehydrogenase I subunit N</fullName>
    </alternativeName>
    <alternativeName>
        <fullName evidence="5">NDH-1 subunit N</fullName>
    </alternativeName>
</protein>
<dbReference type="EC" id="7.1.1.-" evidence="5"/>
<evidence type="ECO:0000256" key="3">
    <source>
        <dbReference type="ARBA" id="ARBA00022989"/>
    </source>
</evidence>
<keyword evidence="9" id="KW-1185">Reference proteome</keyword>
<evidence type="ECO:0000313" key="9">
    <source>
        <dbReference type="Proteomes" id="UP000540556"/>
    </source>
</evidence>
<feature type="transmembrane region" description="Helical" evidence="5">
    <location>
        <begin position="314"/>
        <end position="335"/>
    </location>
</feature>
<feature type="transmembrane region" description="Helical" evidence="5">
    <location>
        <begin position="36"/>
        <end position="59"/>
    </location>
</feature>
<sequence length="486" mass="50830">MTALLPGLPPALPILGGGIALLMLCIAWHRSETRAILIALTTLVLAFASLWLPVLPWPGDPTGMLFVPDGWFTYIAALMLLSSAASVIMAWREAGTPADEFYLLLLLGTLGALVMAGSMDMVIFFLGLETLSLSLLGLIAYHRTQPTADEAAIKYLILAGLSSAILLFGLALSYADSGSLRFAAPSRSGSESPALPLAATALVLTGLFFKLSAVPFHTWLPDVMEGAPIPVASFIAVTSKIALFSALARYFAGADLLRPDAVGAELAIVAMLSMFGGNLLALGQVNLKRLLAGSSIAHVGYLLLALLSPGPFGMASAAFYLAAYAAATSGAFAAMRGASGLSDIGAWRGMFHRRPALALAMVVMLVSLAGIPPAIGFFAKTYIVIAGVSARRIVLLGALVASSIIGLYYYLNVVRAMMEPVPEVPRAVRGTTANAALITALAIVTVLAGLFPETLVRQTRSLLQPTPILHEAGLGPVAAHDMLYRE</sequence>
<dbReference type="Pfam" id="PF00361">
    <property type="entry name" value="Proton_antipo_M"/>
    <property type="match status" value="1"/>
</dbReference>
<keyword evidence="4 5" id="KW-0472">Membrane</keyword>
<evidence type="ECO:0000259" key="7">
    <source>
        <dbReference type="Pfam" id="PF00361"/>
    </source>
</evidence>
<dbReference type="PANTHER" id="PTHR22773">
    <property type="entry name" value="NADH DEHYDROGENASE"/>
    <property type="match status" value="1"/>
</dbReference>
<feature type="transmembrane region" description="Helical" evidence="5">
    <location>
        <begin position="101"/>
        <end position="117"/>
    </location>
</feature>
<evidence type="ECO:0000256" key="4">
    <source>
        <dbReference type="ARBA" id="ARBA00023136"/>
    </source>
</evidence>
<feature type="transmembrane region" description="Helical" evidence="5">
    <location>
        <begin position="195"/>
        <end position="219"/>
    </location>
</feature>
<accession>A0A7W4PPW8</accession>
<dbReference type="GO" id="GO:0012505">
    <property type="term" value="C:endomembrane system"/>
    <property type="evidence" value="ECO:0007669"/>
    <property type="project" value="UniProtKB-SubCell"/>
</dbReference>
<feature type="transmembrane region" description="Helical" evidence="5">
    <location>
        <begin position="231"/>
        <end position="252"/>
    </location>
</feature>
<proteinExistence type="inferred from homology"/>
<feature type="transmembrane region" description="Helical" evidence="5">
    <location>
        <begin position="264"/>
        <end position="283"/>
    </location>
</feature>
<name>A0A7W4PPW8_9PROT</name>
<dbReference type="InterPro" id="IPR010096">
    <property type="entry name" value="NADH-Q_OxRdtase_suN/2"/>
</dbReference>
<comment type="caution">
    <text evidence="8">The sequence shown here is derived from an EMBL/GenBank/DDBJ whole genome shotgun (WGS) entry which is preliminary data.</text>
</comment>
<keyword evidence="5" id="KW-0830">Ubiquinone</keyword>
<keyword evidence="3 5" id="KW-1133">Transmembrane helix</keyword>
<dbReference type="GO" id="GO:0048038">
    <property type="term" value="F:quinone binding"/>
    <property type="evidence" value="ECO:0007669"/>
    <property type="project" value="UniProtKB-KW"/>
</dbReference>
<feature type="transmembrane region" description="Helical" evidence="5">
    <location>
        <begin position="290"/>
        <end position="308"/>
    </location>
</feature>
<dbReference type="Proteomes" id="UP000540556">
    <property type="component" value="Unassembled WGS sequence"/>
</dbReference>
<comment type="similarity">
    <text evidence="5">Belongs to the complex I subunit 2 family.</text>
</comment>
<gene>
    <name evidence="5" type="primary">nuoN</name>
    <name evidence="8" type="ORF">HLH27_13620</name>
</gene>
<dbReference type="AlphaFoldDB" id="A0A7W4PPW8"/>
<keyword evidence="5" id="KW-0520">NAD</keyword>
<comment type="function">
    <text evidence="5">NDH-1 shuttles electrons from NADH, via FMN and iron-sulfur (Fe-S) centers, to quinones in the respiratory chain. The immediate electron acceptor for the enzyme in this species is believed to be ubiquinone. Couples the redox reaction to proton translocation (for every two electrons transferred, four hydrogen ions are translocated across the cytoplasmic membrane), and thus conserves the redox energy in a proton gradient.</text>
</comment>
<comment type="catalytic activity">
    <reaction evidence="5">
        <text>a quinone + NADH + 5 H(+)(in) = a quinol + NAD(+) + 4 H(+)(out)</text>
        <dbReference type="Rhea" id="RHEA:57888"/>
        <dbReference type="ChEBI" id="CHEBI:15378"/>
        <dbReference type="ChEBI" id="CHEBI:24646"/>
        <dbReference type="ChEBI" id="CHEBI:57540"/>
        <dbReference type="ChEBI" id="CHEBI:57945"/>
        <dbReference type="ChEBI" id="CHEBI:132124"/>
    </reaction>
</comment>
<dbReference type="GO" id="GO:0050136">
    <property type="term" value="F:NADH dehydrogenase (quinone) (non-electrogenic) activity"/>
    <property type="evidence" value="ECO:0007669"/>
    <property type="project" value="UniProtKB-UniRule"/>
</dbReference>
<feature type="transmembrane region" description="Helical" evidence="5">
    <location>
        <begin position="12"/>
        <end position="29"/>
    </location>
</feature>
<feature type="transmembrane region" description="Helical" evidence="5">
    <location>
        <begin position="71"/>
        <end position="89"/>
    </location>
</feature>
<evidence type="ECO:0000256" key="5">
    <source>
        <dbReference type="HAMAP-Rule" id="MF_00445"/>
    </source>
</evidence>
<keyword evidence="2 5" id="KW-0812">Transmembrane</keyword>
<evidence type="ECO:0000256" key="2">
    <source>
        <dbReference type="ARBA" id="ARBA00022692"/>
    </source>
</evidence>
<keyword evidence="5" id="KW-1003">Cell membrane</keyword>